<protein>
    <submittedName>
        <fullName evidence="1">Uncharacterized protein</fullName>
    </submittedName>
</protein>
<evidence type="ECO:0000313" key="1">
    <source>
        <dbReference type="EMBL" id="BAN34907.1"/>
    </source>
</evidence>
<dbReference type="AlphaFoldDB" id="S6B2K6"/>
<reference evidence="1 2" key="1">
    <citation type="journal article" date="2012" name="Appl. Environ. Microbiol.">
        <title>Draft genome sequence of a psychrotolerant sulfur-oxidizing bacterium, Sulfuricella denitrificans skB26, and proteomic insights into cold adaptation.</title>
        <authorList>
            <person name="Watanabe T."/>
            <person name="Kojima H."/>
            <person name="Fukui M."/>
        </authorList>
    </citation>
    <scope>NUCLEOTIDE SEQUENCE [LARGE SCALE GENOMIC DNA]</scope>
    <source>
        <strain evidence="2">skB26</strain>
    </source>
</reference>
<name>S6B2K6_SULDS</name>
<proteinExistence type="predicted"/>
<dbReference type="RefSeq" id="WP_009206144.1">
    <property type="nucleotide sequence ID" value="NC_022357.1"/>
</dbReference>
<gene>
    <name evidence="1" type="ORF">SCD_n01071</name>
</gene>
<dbReference type="KEGG" id="sdr:SCD_n01071"/>
<evidence type="ECO:0000313" key="2">
    <source>
        <dbReference type="Proteomes" id="UP000015559"/>
    </source>
</evidence>
<dbReference type="Proteomes" id="UP000015559">
    <property type="component" value="Chromosome"/>
</dbReference>
<dbReference type="EMBL" id="AP013066">
    <property type="protein sequence ID" value="BAN34907.1"/>
    <property type="molecule type" value="Genomic_DNA"/>
</dbReference>
<organism evidence="1 2">
    <name type="scientific">Sulfuricella denitrificans (strain DSM 22764 / NBRC 105220 / skB26)</name>
    <dbReference type="NCBI Taxonomy" id="1163617"/>
    <lineage>
        <taxon>Bacteria</taxon>
        <taxon>Pseudomonadati</taxon>
        <taxon>Pseudomonadota</taxon>
        <taxon>Betaproteobacteria</taxon>
        <taxon>Nitrosomonadales</taxon>
        <taxon>Sulfuricellaceae</taxon>
        <taxon>Sulfuricella</taxon>
    </lineage>
</organism>
<dbReference type="HOGENOM" id="CLU_1703332_0_0_4"/>
<accession>S6B2K6</accession>
<keyword evidence="2" id="KW-1185">Reference proteome</keyword>
<sequence>MSEIDNAKEAAEQVGGWENLARGLYEQISTGSNALLNEAYRLAVSERSRQLFSPRKGTSKFYTLGWGWRLEEMLAEAIEKNLYEIEKTIIGKVENLRCFYGKSLGTTSKKRIQANKTIRNYLGKWRKVNRLHLATLAKEPPYVDPMQHIVIDDD</sequence>